<name>A0ABU7BJV7_9TELE</name>
<gene>
    <name evidence="1" type="ORF">ATANTOWER_027672</name>
</gene>
<protein>
    <submittedName>
        <fullName evidence="1">Uncharacterized protein</fullName>
    </submittedName>
</protein>
<evidence type="ECO:0000313" key="1">
    <source>
        <dbReference type="EMBL" id="MED6250246.1"/>
    </source>
</evidence>
<evidence type="ECO:0000313" key="2">
    <source>
        <dbReference type="Proteomes" id="UP001345963"/>
    </source>
</evidence>
<proteinExistence type="predicted"/>
<accession>A0ABU7BJV7</accession>
<organism evidence="1 2">
    <name type="scientific">Ataeniobius toweri</name>
    <dbReference type="NCBI Taxonomy" id="208326"/>
    <lineage>
        <taxon>Eukaryota</taxon>
        <taxon>Metazoa</taxon>
        <taxon>Chordata</taxon>
        <taxon>Craniata</taxon>
        <taxon>Vertebrata</taxon>
        <taxon>Euteleostomi</taxon>
        <taxon>Actinopterygii</taxon>
        <taxon>Neopterygii</taxon>
        <taxon>Teleostei</taxon>
        <taxon>Neoteleostei</taxon>
        <taxon>Acanthomorphata</taxon>
        <taxon>Ovalentaria</taxon>
        <taxon>Atherinomorphae</taxon>
        <taxon>Cyprinodontiformes</taxon>
        <taxon>Goodeidae</taxon>
        <taxon>Ataeniobius</taxon>
    </lineage>
</organism>
<sequence length="101" mass="11807">MQIERFLSECLFLWYLDPSKDVKAANNMRLNKHLRVRFRDVVSPEERTEAGAEAENKNRMKVNMNGVDLTDGAWRGDALCLKGEKSRLVYLTRRREGWMCA</sequence>
<reference evidence="1 2" key="1">
    <citation type="submission" date="2021-07" db="EMBL/GenBank/DDBJ databases">
        <authorList>
            <person name="Palmer J.M."/>
        </authorList>
    </citation>
    <scope>NUCLEOTIDE SEQUENCE [LARGE SCALE GENOMIC DNA]</scope>
    <source>
        <strain evidence="1 2">AT_MEX2019</strain>
        <tissue evidence="1">Muscle</tissue>
    </source>
</reference>
<keyword evidence="2" id="KW-1185">Reference proteome</keyword>
<dbReference type="EMBL" id="JAHUTI010055972">
    <property type="protein sequence ID" value="MED6250246.1"/>
    <property type="molecule type" value="Genomic_DNA"/>
</dbReference>
<dbReference type="Proteomes" id="UP001345963">
    <property type="component" value="Unassembled WGS sequence"/>
</dbReference>
<comment type="caution">
    <text evidence="1">The sequence shown here is derived from an EMBL/GenBank/DDBJ whole genome shotgun (WGS) entry which is preliminary data.</text>
</comment>